<gene>
    <name evidence="3" type="ordered locus">Mjls_1495</name>
</gene>
<feature type="region of interest" description="Disordered" evidence="1">
    <location>
        <begin position="30"/>
        <end position="142"/>
    </location>
</feature>
<accession>A0A5Q5CDF8</accession>
<reference evidence="3" key="1">
    <citation type="submission" date="2007-02" db="EMBL/GenBank/DDBJ databases">
        <title>Complete sequence of Mycobacterium sp. JLS.</title>
        <authorList>
            <consortium name="US DOE Joint Genome Institute"/>
            <person name="Copeland A."/>
            <person name="Lucas S."/>
            <person name="Lapidus A."/>
            <person name="Barry K."/>
            <person name="Detter J.C."/>
            <person name="Glavina del Rio T."/>
            <person name="Hammon N."/>
            <person name="Israni S."/>
            <person name="Dalin E."/>
            <person name="Tice H."/>
            <person name="Pitluck S."/>
            <person name="Chain P."/>
            <person name="Malfatti S."/>
            <person name="Shin M."/>
            <person name="Vergez L."/>
            <person name="Schmutz J."/>
            <person name="Larimer F."/>
            <person name="Land M."/>
            <person name="Hauser L."/>
            <person name="Kyrpides N."/>
            <person name="Mikhailova N."/>
            <person name="Miller C.D."/>
            <person name="Anderson A.J."/>
            <person name="Sims R.C."/>
            <person name="Richardson P."/>
        </authorList>
    </citation>
    <scope>NUCLEOTIDE SEQUENCE [LARGE SCALE GENOMIC DNA]</scope>
    <source>
        <strain evidence="3">JLS</strain>
    </source>
</reference>
<dbReference type="AlphaFoldDB" id="A0A5Q5CDF8"/>
<feature type="compositionally biased region" description="Basic and acidic residues" evidence="1">
    <location>
        <begin position="123"/>
        <end position="134"/>
    </location>
</feature>
<evidence type="ECO:0000256" key="1">
    <source>
        <dbReference type="SAM" id="MobiDB-lite"/>
    </source>
</evidence>
<feature type="transmembrane region" description="Helical" evidence="2">
    <location>
        <begin position="6"/>
        <end position="27"/>
    </location>
</feature>
<proteinExistence type="predicted"/>
<protein>
    <submittedName>
        <fullName evidence="3">Uncharacterized protein</fullName>
    </submittedName>
</protein>
<evidence type="ECO:0000256" key="2">
    <source>
        <dbReference type="SAM" id="Phobius"/>
    </source>
</evidence>
<organism evidence="3">
    <name type="scientific">Mycobacterium sp. (strain JLS)</name>
    <dbReference type="NCBI Taxonomy" id="164757"/>
    <lineage>
        <taxon>Bacteria</taxon>
        <taxon>Bacillati</taxon>
        <taxon>Actinomycetota</taxon>
        <taxon>Actinomycetes</taxon>
        <taxon>Mycobacteriales</taxon>
        <taxon>Mycobacteriaceae</taxon>
        <taxon>Mycobacterium</taxon>
    </lineage>
</organism>
<feature type="compositionally biased region" description="Basic and acidic residues" evidence="1">
    <location>
        <begin position="89"/>
        <end position="111"/>
    </location>
</feature>
<dbReference type="EMBL" id="CP000580">
    <property type="protein sequence ID" value="ABN97294.1"/>
    <property type="molecule type" value="Genomic_DNA"/>
</dbReference>
<evidence type="ECO:0000313" key="3">
    <source>
        <dbReference type="EMBL" id="ABN97294.1"/>
    </source>
</evidence>
<sequence length="142" mass="15641" precursor="true">MSTNTIVLIIVVALAALVLVAALVWAARNKRNQSRHDEAETIRSEARDENRHVAQREARAEETAAKARAVQAEADVKTAQAKGLQQEAAGHRHEATNSRDDLNEQFERADALDPATRTPNGRNTERGRNADNDQQRPTAGTR</sequence>
<keyword evidence="2" id="KW-0812">Transmembrane</keyword>
<feature type="compositionally biased region" description="Basic and acidic residues" evidence="1">
    <location>
        <begin position="34"/>
        <end position="65"/>
    </location>
</feature>
<name>A0A5Q5CDF8_MYCSJ</name>
<dbReference type="KEGG" id="mjl:Mjls_1495"/>
<keyword evidence="2" id="KW-0472">Membrane</keyword>
<keyword evidence="2" id="KW-1133">Transmembrane helix</keyword>